<feature type="transmembrane region" description="Helical" evidence="12">
    <location>
        <begin position="24"/>
        <end position="43"/>
    </location>
</feature>
<evidence type="ECO:0000256" key="12">
    <source>
        <dbReference type="SAM" id="Phobius"/>
    </source>
</evidence>
<dbReference type="CDD" id="cd03244">
    <property type="entry name" value="ABCC_MRP_domain2"/>
    <property type="match status" value="1"/>
</dbReference>
<feature type="transmembrane region" description="Helical" evidence="12">
    <location>
        <begin position="1003"/>
        <end position="1024"/>
    </location>
</feature>
<dbReference type="SMART" id="SM00668">
    <property type="entry name" value="CTLH"/>
    <property type="match status" value="1"/>
</dbReference>
<organism evidence="16 17">
    <name type="scientific">Pseudocercospora eumusae</name>
    <dbReference type="NCBI Taxonomy" id="321146"/>
    <lineage>
        <taxon>Eukaryota</taxon>
        <taxon>Fungi</taxon>
        <taxon>Dikarya</taxon>
        <taxon>Ascomycota</taxon>
        <taxon>Pezizomycotina</taxon>
        <taxon>Dothideomycetes</taxon>
        <taxon>Dothideomycetidae</taxon>
        <taxon>Mycosphaerellales</taxon>
        <taxon>Mycosphaerellaceae</taxon>
        <taxon>Pseudocercospora</taxon>
    </lineage>
</organism>
<dbReference type="PROSITE" id="PS50893">
    <property type="entry name" value="ABC_TRANSPORTER_2"/>
    <property type="match status" value="2"/>
</dbReference>
<dbReference type="InterPro" id="IPR044746">
    <property type="entry name" value="ABCC_6TM_D1"/>
</dbReference>
<evidence type="ECO:0000256" key="1">
    <source>
        <dbReference type="ARBA" id="ARBA00002343"/>
    </source>
</evidence>
<dbReference type="InterPro" id="IPR013144">
    <property type="entry name" value="CRA_dom"/>
</dbReference>
<comment type="subcellular location">
    <subcellularLocation>
        <location evidence="2">Cell membrane</location>
        <topology evidence="2">Multi-pass membrane protein</topology>
    </subcellularLocation>
</comment>
<keyword evidence="9 12" id="KW-1133">Transmembrane helix</keyword>
<dbReference type="InterPro" id="IPR044726">
    <property type="entry name" value="ABCC_6TM_D2"/>
</dbReference>
<evidence type="ECO:0000256" key="7">
    <source>
        <dbReference type="ARBA" id="ARBA00022741"/>
    </source>
</evidence>
<dbReference type="InterPro" id="IPR027417">
    <property type="entry name" value="P-loop_NTPase"/>
</dbReference>
<dbReference type="InterPro" id="IPR011527">
    <property type="entry name" value="ABC1_TM_dom"/>
</dbReference>
<feature type="transmembrane region" description="Helical" evidence="12">
    <location>
        <begin position="308"/>
        <end position="326"/>
    </location>
</feature>
<evidence type="ECO:0000259" key="13">
    <source>
        <dbReference type="PROSITE" id="PS50893"/>
    </source>
</evidence>
<dbReference type="Gene3D" id="3.40.50.300">
    <property type="entry name" value="P-loop containing nucleotide triphosphate hydrolases"/>
    <property type="match status" value="2"/>
</dbReference>
<keyword evidence="11" id="KW-0325">Glycoprotein</keyword>
<evidence type="ECO:0008006" key="18">
    <source>
        <dbReference type="Google" id="ProtNLM"/>
    </source>
</evidence>
<keyword evidence="4" id="KW-0813">Transport</keyword>
<dbReference type="InterPro" id="IPR024964">
    <property type="entry name" value="CTLH/CRA"/>
</dbReference>
<dbReference type="InterPro" id="IPR036640">
    <property type="entry name" value="ABC1_TM_sf"/>
</dbReference>
<keyword evidence="7" id="KW-0547">Nucleotide-binding</keyword>
<evidence type="ECO:0000256" key="8">
    <source>
        <dbReference type="ARBA" id="ARBA00022840"/>
    </source>
</evidence>
<feature type="transmembrane region" description="Helical" evidence="12">
    <location>
        <begin position="82"/>
        <end position="104"/>
    </location>
</feature>
<name>A0A139H1S2_9PEZI</name>
<evidence type="ECO:0000256" key="5">
    <source>
        <dbReference type="ARBA" id="ARBA00022475"/>
    </source>
</evidence>
<feature type="transmembrane region" description="Helical" evidence="12">
    <location>
        <begin position="413"/>
        <end position="441"/>
    </location>
</feature>
<feature type="domain" description="ABC transporter" evidence="13">
    <location>
        <begin position="539"/>
        <end position="764"/>
    </location>
</feature>
<keyword evidence="6 12" id="KW-0812">Transmembrane</keyword>
<dbReference type="PROSITE" id="PS50929">
    <property type="entry name" value="ABC_TM1F"/>
    <property type="match status" value="2"/>
</dbReference>
<dbReference type="Proteomes" id="UP000070133">
    <property type="component" value="Unassembled WGS sequence"/>
</dbReference>
<keyword evidence="8" id="KW-0067">ATP-binding</keyword>
<evidence type="ECO:0000256" key="11">
    <source>
        <dbReference type="ARBA" id="ARBA00023180"/>
    </source>
</evidence>
<dbReference type="SMART" id="SM00757">
    <property type="entry name" value="CRA"/>
    <property type="match status" value="1"/>
</dbReference>
<feature type="domain" description="CTLH" evidence="14">
    <location>
        <begin position="1495"/>
        <end position="1552"/>
    </location>
</feature>
<dbReference type="FunFam" id="1.20.1560.10:FF:000055">
    <property type="entry name" value="ABC multidrug transporter (Eurofung)"/>
    <property type="match status" value="1"/>
</dbReference>
<dbReference type="InterPro" id="IPR003439">
    <property type="entry name" value="ABC_transporter-like_ATP-bd"/>
</dbReference>
<evidence type="ECO:0000259" key="15">
    <source>
        <dbReference type="PROSITE" id="PS50929"/>
    </source>
</evidence>
<gene>
    <name evidence="16" type="ORF">AC578_9376</name>
</gene>
<feature type="transmembrane region" description="Helical" evidence="12">
    <location>
        <begin position="900"/>
        <end position="931"/>
    </location>
</feature>
<dbReference type="SUPFAM" id="SSF90123">
    <property type="entry name" value="ABC transporter transmembrane region"/>
    <property type="match status" value="2"/>
</dbReference>
<dbReference type="InterPro" id="IPR050173">
    <property type="entry name" value="ABC_transporter_C-like"/>
</dbReference>
<dbReference type="FunFam" id="3.40.50.300:FF:002145">
    <property type="entry name" value="ABC transporter (MsbA subfamily)"/>
    <property type="match status" value="1"/>
</dbReference>
<dbReference type="STRING" id="321146.A0A139H1S2"/>
<proteinExistence type="inferred from homology"/>
<reference evidence="16 17" key="1">
    <citation type="submission" date="2015-07" db="EMBL/GenBank/DDBJ databases">
        <title>Comparative genomics of the Sigatoka disease complex on banana suggests a link between parallel evolutionary changes in Pseudocercospora fijiensis and Pseudocercospora eumusae and increased virulence on the banana host.</title>
        <authorList>
            <person name="Chang T.-C."/>
            <person name="Salvucci A."/>
            <person name="Crous P.W."/>
            <person name="Stergiopoulos I."/>
        </authorList>
    </citation>
    <scope>NUCLEOTIDE SEQUENCE [LARGE SCALE GENOMIC DNA]</scope>
    <source>
        <strain evidence="16 17">CBS 114824</strain>
    </source>
</reference>
<dbReference type="PANTHER" id="PTHR24223:SF404">
    <property type="entry name" value="ABC MULTIDRUG TRANSPORTER (EUROFUNG)-RELATED"/>
    <property type="match status" value="1"/>
</dbReference>
<dbReference type="Pfam" id="PF08513">
    <property type="entry name" value="LisH"/>
    <property type="match status" value="1"/>
</dbReference>
<dbReference type="PROSITE" id="PS50897">
    <property type="entry name" value="CTLH"/>
    <property type="match status" value="1"/>
</dbReference>
<dbReference type="CDD" id="cd18579">
    <property type="entry name" value="ABC_6TM_ABCC_D1"/>
    <property type="match status" value="1"/>
</dbReference>
<evidence type="ECO:0000313" key="16">
    <source>
        <dbReference type="EMBL" id="KXS96328.1"/>
    </source>
</evidence>
<dbReference type="GO" id="GO:0140359">
    <property type="term" value="F:ABC-type transporter activity"/>
    <property type="evidence" value="ECO:0007669"/>
    <property type="project" value="InterPro"/>
</dbReference>
<comment type="similarity">
    <text evidence="3">Belongs to the ABC transporter superfamily. ABCC family. Conjugate transporter (TC 3.A.1.208) subfamily.</text>
</comment>
<feature type="transmembrane region" description="Helical" evidence="12">
    <location>
        <begin position="234"/>
        <end position="255"/>
    </location>
</feature>
<protein>
    <recommendedName>
        <fullName evidence="18">ABC transporter domain-containing protein</fullName>
    </recommendedName>
</protein>
<comment type="caution">
    <text evidence="16">The sequence shown here is derived from an EMBL/GenBank/DDBJ whole genome shotgun (WGS) entry which is preliminary data.</text>
</comment>
<dbReference type="PANTHER" id="PTHR24223">
    <property type="entry name" value="ATP-BINDING CASSETTE SUB-FAMILY C"/>
    <property type="match status" value="1"/>
</dbReference>
<dbReference type="InterPro" id="IPR006594">
    <property type="entry name" value="LisH"/>
</dbReference>
<evidence type="ECO:0000256" key="2">
    <source>
        <dbReference type="ARBA" id="ARBA00004651"/>
    </source>
</evidence>
<dbReference type="SUPFAM" id="SSF52540">
    <property type="entry name" value="P-loop containing nucleoside triphosphate hydrolases"/>
    <property type="match status" value="2"/>
</dbReference>
<keyword evidence="17" id="KW-1185">Reference proteome</keyword>
<dbReference type="GO" id="GO:0016887">
    <property type="term" value="F:ATP hydrolysis activity"/>
    <property type="evidence" value="ECO:0007669"/>
    <property type="project" value="InterPro"/>
</dbReference>
<evidence type="ECO:0000256" key="9">
    <source>
        <dbReference type="ARBA" id="ARBA00022989"/>
    </source>
</evidence>
<dbReference type="Pfam" id="PF00005">
    <property type="entry name" value="ABC_tran"/>
    <property type="match status" value="2"/>
</dbReference>
<dbReference type="GO" id="GO:0005886">
    <property type="term" value="C:plasma membrane"/>
    <property type="evidence" value="ECO:0007669"/>
    <property type="project" value="UniProtKB-SubCell"/>
</dbReference>
<feature type="domain" description="ABC transporter" evidence="13">
    <location>
        <begin position="1094"/>
        <end position="1325"/>
    </location>
</feature>
<feature type="domain" description="ABC transmembrane type-1" evidence="15">
    <location>
        <begin position="894"/>
        <end position="1058"/>
    </location>
</feature>
<keyword evidence="10 12" id="KW-0472">Membrane</keyword>
<keyword evidence="5" id="KW-1003">Cell membrane</keyword>
<feature type="domain" description="ABC transmembrane type-1" evidence="15">
    <location>
        <begin position="201"/>
        <end position="479"/>
    </location>
</feature>
<evidence type="ECO:0000259" key="14">
    <source>
        <dbReference type="PROSITE" id="PS50897"/>
    </source>
</evidence>
<dbReference type="CDD" id="cd18580">
    <property type="entry name" value="ABC_6TM_ABCC_D2"/>
    <property type="match status" value="1"/>
</dbReference>
<dbReference type="InterPro" id="IPR003593">
    <property type="entry name" value="AAA+_ATPase"/>
</dbReference>
<evidence type="ECO:0000313" key="17">
    <source>
        <dbReference type="Proteomes" id="UP000070133"/>
    </source>
</evidence>
<feature type="transmembrane region" description="Helical" evidence="12">
    <location>
        <begin position="332"/>
        <end position="353"/>
    </location>
</feature>
<dbReference type="Pfam" id="PF00664">
    <property type="entry name" value="ABC_membrane"/>
    <property type="match status" value="1"/>
</dbReference>
<evidence type="ECO:0000256" key="4">
    <source>
        <dbReference type="ARBA" id="ARBA00022448"/>
    </source>
</evidence>
<accession>A0A139H1S2</accession>
<dbReference type="Pfam" id="PF10607">
    <property type="entry name" value="CTLH"/>
    <property type="match status" value="1"/>
</dbReference>
<evidence type="ECO:0000256" key="10">
    <source>
        <dbReference type="ARBA" id="ARBA00023136"/>
    </source>
</evidence>
<dbReference type="PROSITE" id="PS50896">
    <property type="entry name" value="LISH"/>
    <property type="match status" value="1"/>
</dbReference>
<dbReference type="OrthoDB" id="6500128at2759"/>
<dbReference type="SMART" id="SM00382">
    <property type="entry name" value="AAA"/>
    <property type="match status" value="2"/>
</dbReference>
<dbReference type="Gene3D" id="1.20.1560.10">
    <property type="entry name" value="ABC transporter type 1, transmembrane domain"/>
    <property type="match status" value="2"/>
</dbReference>
<evidence type="ECO:0000256" key="3">
    <source>
        <dbReference type="ARBA" id="ARBA00009726"/>
    </source>
</evidence>
<dbReference type="EMBL" id="LFZN01000178">
    <property type="protein sequence ID" value="KXS96328.1"/>
    <property type="molecule type" value="Genomic_DNA"/>
</dbReference>
<feature type="transmembrane region" description="Helical" evidence="12">
    <location>
        <begin position="453"/>
        <end position="474"/>
    </location>
</feature>
<sequence>MSGTQLAFLVLRQRDKTIQTSASLPADLLSLISMMLLLVLSILNHQRSYRSSSIVAIYLSAYTLLGAPRVRTLWLITSGGPASVTLMATLVLAAAATAVDSIGISTCTIHNNERHSPELYSGFWNRAVFAWLMPTLRAGYARVLSSDDVPRLDPKIGSDPAHHHLLSAWENCDCKQNRHSLLRACFSSTLSSFLSAIIPRLCLTAFTFSQPFLLTSTVLVIGERPLNLDFARGLIGGWALVFLGLSAIQFSNSIYQYQNSRFVTRLQGGLTALVYQHALEIRGADQGKITAMAILGADMPQIVAGLKMLHEIWVSLLEVAIAAWLLERKISLAFLAPLLVVCIVLTISTRLSARSKSTQKLWLEKVQARLKATTTLLSSIKSIKMMGLTGAASNIIEGLRQEEIKASTTYRKVFLAILVASGLPRSLAPAMTFVVFVFISVYWKGSTLEVSQAFTSLTLIALLAMPTTILTQVVPRVIQCLACFDRIQEYCNYGKDPSIHECAGKEGDQHAKDDESTKQVVIQTLELSNQTFDRSDDHISLTNANFKWTLDGSIVLKNVNLDITPGTFTAIVGPTGSGKTTLVESILGETISEPPIHYVRPQSIAYCSQNPWLENLTIRETITGANAYDENWYKSVLTACELERELAERGDFVRIEGGGINLSGGQNHRIALARAVYAKSKVVLLDDIFSSMDASTVDKISDRLLRLDGILRRSQRTVVLATSHRKLISLADRIITLESGRVVECRAQDQIGNEVELLEEEFQKDVPDRTRVGISVKKAEETMSASTNEKRKKGDLSIYIYYFVNSGRFYLAGYLLCRELTDWHSYLDEMVVGEQRSAPEQKGWNGITRSHGVDLWRTSAFPSVACYDESTFLVPFYDQCWLANQQVNDPSSSSAFVIDIFSILVKMIILCIFSRYLGIVVPILGIAVYLLQRFYLRTSRQVRLLGIEAKSPLYSHFNDSVRGAVTIRAFGWQAAYRKRAHQHIDTFLMPEYLQSCIQNWLKCFLDLIVAILGVALVATVVIWHDRFNPGSVGVSLLVVIGFSTTLSYTIQMWTSLESSIGAVTRVKQFVDETENEDTLDDQKVPPDWPQTGSLRVQALRASYSLGQEPVLKGISMSVAPKEHIAICGRSGSGKTSLVLAMLKMLPTTEGQIVIDNIDIALISCSQLRRAVKVISQDPLLLPGTFRFNMDPTLLAPDQEMIRVLKRVGLWDIVSQHGGLDSEVDTSAWSAGQKQLFCFTRVMIKKGHLLILDEATSSVDLETSVAMQEIIDSEFKDFTVLSIMHRLDQVMKYDKVAVFDQGELVEFDEPGKLIAQDSRFAELWKLHKSEGQGAGQSFFFAALTALALPWTLRRQNYHIAQSTSYTSQTPTVRAALAYSARLKTPETAQRAEWRKCAGYELTSFRHTHDAARKLIRQEGRMGIAVHKSPIFLLAYLEIIQARMRQQQKWLDVTTDTLCRSDINWLIMDYLVSEGYPGAAEKFAQETNICSPADMDSIRERVRIRNAIHAGRIDEAVEMINEVDSEILDDNHHLHFDLLQLQIIEMIRAIINKPGSFQVSEFKPVLEAATYQLAPRAPTDQKYQQAVDRTMSLMVFPVEKMPPEIKELLDLKLREKVANNVNKYILEKRGERSEAKIFNLVRARAWAEAQAREAKVDLPQNIPIGLDGDATAQVAGDVMVQ</sequence>
<comment type="function">
    <text evidence="1">Involved in the proteasome-dependent degradation of fructose-1,6-bisphosphatase.</text>
</comment>
<dbReference type="SMART" id="SM00667">
    <property type="entry name" value="LisH"/>
    <property type="match status" value="1"/>
</dbReference>
<dbReference type="GO" id="GO:0005524">
    <property type="term" value="F:ATP binding"/>
    <property type="evidence" value="ECO:0007669"/>
    <property type="project" value="UniProtKB-KW"/>
</dbReference>
<evidence type="ECO:0000256" key="6">
    <source>
        <dbReference type="ARBA" id="ARBA00022692"/>
    </source>
</evidence>
<dbReference type="InterPro" id="IPR006595">
    <property type="entry name" value="CTLH_C"/>
</dbReference>
<feature type="transmembrane region" description="Helical" evidence="12">
    <location>
        <begin position="1030"/>
        <end position="1050"/>
    </location>
</feature>